<evidence type="ECO:0008006" key="5">
    <source>
        <dbReference type="Google" id="ProtNLM"/>
    </source>
</evidence>
<protein>
    <recommendedName>
        <fullName evidence="5">Transmembrane secretion effector</fullName>
    </recommendedName>
</protein>
<evidence type="ECO:0000256" key="1">
    <source>
        <dbReference type="SAM" id="MobiDB-lite"/>
    </source>
</evidence>
<keyword evidence="4" id="KW-1185">Reference proteome</keyword>
<evidence type="ECO:0000313" key="4">
    <source>
        <dbReference type="Proteomes" id="UP000642748"/>
    </source>
</evidence>
<dbReference type="InterPro" id="IPR036259">
    <property type="entry name" value="MFS_trans_sf"/>
</dbReference>
<feature type="transmembrane region" description="Helical" evidence="2">
    <location>
        <begin position="16"/>
        <end position="35"/>
    </location>
</feature>
<dbReference type="AlphaFoldDB" id="A0A8J3QX72"/>
<name>A0A8J3QX72_9ACTN</name>
<dbReference type="Proteomes" id="UP000642748">
    <property type="component" value="Unassembled WGS sequence"/>
</dbReference>
<keyword evidence="2" id="KW-0812">Transmembrane</keyword>
<feature type="region of interest" description="Disordered" evidence="1">
    <location>
        <begin position="140"/>
        <end position="166"/>
    </location>
</feature>
<gene>
    <name evidence="3" type="ORF">Raf01_45280</name>
</gene>
<dbReference type="SUPFAM" id="SSF103473">
    <property type="entry name" value="MFS general substrate transporter"/>
    <property type="match status" value="1"/>
</dbReference>
<evidence type="ECO:0000256" key="2">
    <source>
        <dbReference type="SAM" id="Phobius"/>
    </source>
</evidence>
<organism evidence="3 4">
    <name type="scientific">Rugosimonospora africana</name>
    <dbReference type="NCBI Taxonomy" id="556532"/>
    <lineage>
        <taxon>Bacteria</taxon>
        <taxon>Bacillati</taxon>
        <taxon>Actinomycetota</taxon>
        <taxon>Actinomycetes</taxon>
        <taxon>Micromonosporales</taxon>
        <taxon>Micromonosporaceae</taxon>
        <taxon>Rugosimonospora</taxon>
    </lineage>
</organism>
<sequence>MIGAAVAARLRVRDPLRLVGVTLLVIAVPAALLAVAPSVPIAVMLVATIGAGRVTVEVVVDTSLARRLGETVLARAYGLAYPAGIAAGSLITAPPTGWLGLAGALVVVGALVEADALGILLPAMTWWPVRPVRLVASGPSGKERIQRGRWPDGRAHPRNVPFRRES</sequence>
<proteinExistence type="predicted"/>
<dbReference type="EMBL" id="BONZ01000042">
    <property type="protein sequence ID" value="GIH16356.1"/>
    <property type="molecule type" value="Genomic_DNA"/>
</dbReference>
<reference evidence="3" key="1">
    <citation type="submission" date="2021-01" db="EMBL/GenBank/DDBJ databases">
        <title>Whole genome shotgun sequence of Rugosimonospora africana NBRC 104875.</title>
        <authorList>
            <person name="Komaki H."/>
            <person name="Tamura T."/>
        </authorList>
    </citation>
    <scope>NUCLEOTIDE SEQUENCE</scope>
    <source>
        <strain evidence="3">NBRC 104875</strain>
    </source>
</reference>
<accession>A0A8J3QX72</accession>
<keyword evidence="2" id="KW-0472">Membrane</keyword>
<comment type="caution">
    <text evidence="3">The sequence shown here is derived from an EMBL/GenBank/DDBJ whole genome shotgun (WGS) entry which is preliminary data.</text>
</comment>
<feature type="transmembrane region" description="Helical" evidence="2">
    <location>
        <begin position="98"/>
        <end position="121"/>
    </location>
</feature>
<evidence type="ECO:0000313" key="3">
    <source>
        <dbReference type="EMBL" id="GIH16356.1"/>
    </source>
</evidence>
<feature type="compositionally biased region" description="Basic and acidic residues" evidence="1">
    <location>
        <begin position="141"/>
        <end position="155"/>
    </location>
</feature>
<keyword evidence="2" id="KW-1133">Transmembrane helix</keyword>